<accession>A0A0R2EPU8</accession>
<reference evidence="1 2" key="1">
    <citation type="journal article" date="2015" name="Genome Announc.">
        <title>Expanding the biotechnology potential of lactobacilli through comparative genomics of 213 strains and associated genera.</title>
        <authorList>
            <person name="Sun Z."/>
            <person name="Harris H.M."/>
            <person name="McCann A."/>
            <person name="Guo C."/>
            <person name="Argimon S."/>
            <person name="Zhang W."/>
            <person name="Yang X."/>
            <person name="Jeffery I.B."/>
            <person name="Cooney J.C."/>
            <person name="Kagawa T.F."/>
            <person name="Liu W."/>
            <person name="Song Y."/>
            <person name="Salvetti E."/>
            <person name="Wrobel A."/>
            <person name="Rasinkangas P."/>
            <person name="Parkhill J."/>
            <person name="Rea M.C."/>
            <person name="O'Sullivan O."/>
            <person name="Ritari J."/>
            <person name="Douillard F.P."/>
            <person name="Paul Ross R."/>
            <person name="Yang R."/>
            <person name="Briner A.E."/>
            <person name="Felis G.E."/>
            <person name="de Vos W.M."/>
            <person name="Barrangou R."/>
            <person name="Klaenhammer T.R."/>
            <person name="Caufield P.W."/>
            <person name="Cui Y."/>
            <person name="Zhang H."/>
            <person name="O'Toole P.W."/>
        </authorList>
    </citation>
    <scope>NUCLEOTIDE SEQUENCE [LARGE SCALE GENOMIC DNA]</scope>
    <source>
        <strain evidence="1 2">DSM 23365</strain>
    </source>
</reference>
<dbReference type="STRING" id="1423804.FD14_GL002050"/>
<dbReference type="OrthoDB" id="2146076at2"/>
<sequence length="144" mass="16057">MKPNNMASYLPVLTQIIENTDKTGGEMNADFEQLRQAIDQDQVAGLGTETLTTIKATFQKGTDTYTQNLNQLQQASVPVRILGKHKQLVSAYRNYAEACQAMVNAIDPEQQTVDVEAFDTSEHEQENMMEKVTNAAQRIMATVM</sequence>
<dbReference type="PATRIC" id="fig|1423804.4.peg.2225"/>
<dbReference type="RefSeq" id="WP_054736776.1">
    <property type="nucleotide sequence ID" value="NZ_AYZM01000153.1"/>
</dbReference>
<protein>
    <recommendedName>
        <fullName evidence="3">LXG domain-containing protein</fullName>
    </recommendedName>
</protein>
<organism evidence="1 2">
    <name type="scientific">Secundilactobacillus similis DSM 23365 = JCM 2765</name>
    <dbReference type="NCBI Taxonomy" id="1423804"/>
    <lineage>
        <taxon>Bacteria</taxon>
        <taxon>Bacillati</taxon>
        <taxon>Bacillota</taxon>
        <taxon>Bacilli</taxon>
        <taxon>Lactobacillales</taxon>
        <taxon>Lactobacillaceae</taxon>
        <taxon>Secundilactobacillus</taxon>
    </lineage>
</organism>
<gene>
    <name evidence="1" type="ORF">FD14_GL002050</name>
</gene>
<comment type="caution">
    <text evidence="1">The sequence shown here is derived from an EMBL/GenBank/DDBJ whole genome shotgun (WGS) entry which is preliminary data.</text>
</comment>
<evidence type="ECO:0008006" key="3">
    <source>
        <dbReference type="Google" id="ProtNLM"/>
    </source>
</evidence>
<evidence type="ECO:0000313" key="2">
    <source>
        <dbReference type="Proteomes" id="UP000051442"/>
    </source>
</evidence>
<dbReference type="EMBL" id="AYZM01000153">
    <property type="protein sequence ID" value="KRN18377.1"/>
    <property type="molecule type" value="Genomic_DNA"/>
</dbReference>
<name>A0A0R2EPU8_9LACO</name>
<proteinExistence type="predicted"/>
<dbReference type="AlphaFoldDB" id="A0A0R2EPU8"/>
<keyword evidence="2" id="KW-1185">Reference proteome</keyword>
<dbReference type="Proteomes" id="UP000051442">
    <property type="component" value="Unassembled WGS sequence"/>
</dbReference>
<evidence type="ECO:0000313" key="1">
    <source>
        <dbReference type="EMBL" id="KRN18377.1"/>
    </source>
</evidence>